<comment type="caution">
    <text evidence="2">The sequence shown here is derived from an EMBL/GenBank/DDBJ whole genome shotgun (WGS) entry which is preliminary data.</text>
</comment>
<dbReference type="Proteomes" id="UP000744555">
    <property type="component" value="Unassembled WGS sequence"/>
</dbReference>
<organism evidence="2 3">
    <name type="scientific">Aquipseudomonas alcaligenes</name>
    <name type="common">Pseudomonas alcaligenes</name>
    <dbReference type="NCBI Taxonomy" id="43263"/>
    <lineage>
        <taxon>Bacteria</taxon>
        <taxon>Pseudomonadati</taxon>
        <taxon>Pseudomonadota</taxon>
        <taxon>Gammaproteobacteria</taxon>
        <taxon>Pseudomonadales</taxon>
        <taxon>Pseudomonadaceae</taxon>
        <taxon>Aquipseudomonas</taxon>
    </lineage>
</organism>
<keyword evidence="3" id="KW-1185">Reference proteome</keyword>
<feature type="domain" description="ABC-type transport auxiliary lipoprotein component" evidence="1">
    <location>
        <begin position="32"/>
        <end position="191"/>
    </location>
</feature>
<reference evidence="2 3" key="1">
    <citation type="submission" date="2016-06" db="EMBL/GenBank/DDBJ databases">
        <authorList>
            <person name="Ramos C."/>
            <person name="Pintado A."/>
            <person name="Crespo-Gomez J.I."/>
        </authorList>
    </citation>
    <scope>NUCLEOTIDE SEQUENCE [LARGE SCALE GENOMIC DNA]</scope>
    <source>
        <strain evidence="2 3">AVO110</strain>
    </source>
</reference>
<name>A0ABR7S1A8_AQUAC</name>
<accession>A0ABR7S1A8</accession>
<sequence>MIHALRALLPLILASLLGACSLLPKAQPIDTYLLPPSTLANKASGVALTRTLSIARPQTSQALDSTRIAVLPEGNRISSYKGARWADPAPSLLRDRLLAVLRSDGRFPALVSDEQHLHSDLELLGNLLSFQSEYQDGQPHAVIRLDAQLVDSNSRRILASRRFEVSQRSSDTQVAAQVAAFGSASDALASELIDWLLSAAPKAGQTAP</sequence>
<dbReference type="Gene3D" id="3.40.50.10610">
    <property type="entry name" value="ABC-type transport auxiliary lipoprotein component"/>
    <property type="match status" value="1"/>
</dbReference>
<dbReference type="PROSITE" id="PS51257">
    <property type="entry name" value="PROKAR_LIPOPROTEIN"/>
    <property type="match status" value="1"/>
</dbReference>
<dbReference type="Pfam" id="PF03886">
    <property type="entry name" value="ABC_trans_aux"/>
    <property type="match status" value="1"/>
</dbReference>
<proteinExistence type="predicted"/>
<dbReference type="SUPFAM" id="SSF159594">
    <property type="entry name" value="XCC0632-like"/>
    <property type="match status" value="1"/>
</dbReference>
<evidence type="ECO:0000313" key="2">
    <source>
        <dbReference type="EMBL" id="MBC9250834.1"/>
    </source>
</evidence>
<evidence type="ECO:0000259" key="1">
    <source>
        <dbReference type="Pfam" id="PF03886"/>
    </source>
</evidence>
<dbReference type="RefSeq" id="WP_187805903.1">
    <property type="nucleotide sequence ID" value="NZ_LZEU01000001.1"/>
</dbReference>
<protein>
    <recommendedName>
        <fullName evidence="1">ABC-type transport auxiliary lipoprotein component domain-containing protein</fullName>
    </recommendedName>
</protein>
<dbReference type="EMBL" id="LZEU01000001">
    <property type="protein sequence ID" value="MBC9250834.1"/>
    <property type="molecule type" value="Genomic_DNA"/>
</dbReference>
<gene>
    <name evidence="2" type="ORF">A9179_11150</name>
</gene>
<dbReference type="InterPro" id="IPR005586">
    <property type="entry name" value="ABC_trans_aux"/>
</dbReference>
<evidence type="ECO:0000313" key="3">
    <source>
        <dbReference type="Proteomes" id="UP000744555"/>
    </source>
</evidence>